<sequence length="379" mass="42708">MRRAGWMWKFAFRTRPNKGLSMKGTAHLNLGLWLLLWLSLPASAAEEFRLPARGDRQQELVLYSATDYEHLSPLLREFQQAHPGVAIRFVDLNSRELYQRFLAEGQDSHADLLLSSAMDLQLKLVNDGHARPHRSERTLALPPQAHWRHELFAFTFEPVLMVFNRERLGRHEIPRSRQQLLSLLRREPERFSRRIATYDIAASGVGYLLASQDSQQGETYGRLLEAFGSLSVRLDDNSNDMLAALARGELAIGYNLLGSYVASAIARHPQLTAVAPEDYTLMLMRLVLISRHAPHPVLAGQLLDFMLSARGQAALGRAGLQPLLEAGPEQTRLTIRPQGPVTLIPLTPALLPPLDRLDRQGFLRAWQSSIEPQPPVPQR</sequence>
<dbReference type="Pfam" id="PF13531">
    <property type="entry name" value="SBP_bac_11"/>
    <property type="match status" value="1"/>
</dbReference>
<protein>
    <submittedName>
        <fullName evidence="2">ABC transporter substrate-binding protein</fullName>
    </submittedName>
</protein>
<dbReference type="Proteomes" id="UP000240243">
    <property type="component" value="Unassembled WGS sequence"/>
</dbReference>
<dbReference type="Gene3D" id="3.40.190.10">
    <property type="entry name" value="Periplasmic binding protein-like II"/>
    <property type="match status" value="2"/>
</dbReference>
<dbReference type="PANTHER" id="PTHR30006:SF25">
    <property type="entry name" value="PHOSPHOGLYCERATE TRANSPORT REGULATORY PROTEIN PGTC"/>
    <property type="match status" value="1"/>
</dbReference>
<evidence type="ECO:0000313" key="2">
    <source>
        <dbReference type="EMBL" id="PSJ42585.1"/>
    </source>
</evidence>
<dbReference type="PANTHER" id="PTHR30006">
    <property type="entry name" value="THIAMINE-BINDING PERIPLASMIC PROTEIN-RELATED"/>
    <property type="match status" value="1"/>
</dbReference>
<evidence type="ECO:0000313" key="3">
    <source>
        <dbReference type="Proteomes" id="UP000240243"/>
    </source>
</evidence>
<reference evidence="2 3" key="1">
    <citation type="submission" date="2018-03" db="EMBL/GenBank/DDBJ databases">
        <title>The draft genome of Zobellella sp. 59N8.</title>
        <authorList>
            <person name="Liu L."/>
            <person name="Li L."/>
            <person name="Zhang X."/>
            <person name="Liang L."/>
            <person name="Wang T."/>
        </authorList>
    </citation>
    <scope>NUCLEOTIDE SEQUENCE [LARGE SCALE GENOMIC DNA]</scope>
    <source>
        <strain evidence="2 3">59N8</strain>
    </source>
</reference>
<keyword evidence="3" id="KW-1185">Reference proteome</keyword>
<gene>
    <name evidence="2" type="ORF">C7H85_16490</name>
</gene>
<organism evidence="2 3">
    <name type="scientific">Zobellella endophytica</name>
    <dbReference type="NCBI Taxonomy" id="2116700"/>
    <lineage>
        <taxon>Bacteria</taxon>
        <taxon>Pseudomonadati</taxon>
        <taxon>Pseudomonadota</taxon>
        <taxon>Gammaproteobacteria</taxon>
        <taxon>Aeromonadales</taxon>
        <taxon>Aeromonadaceae</taxon>
        <taxon>Zobellella</taxon>
    </lineage>
</organism>
<dbReference type="AlphaFoldDB" id="A0A2P7QX89"/>
<dbReference type="SUPFAM" id="SSF53850">
    <property type="entry name" value="Periplasmic binding protein-like II"/>
    <property type="match status" value="1"/>
</dbReference>
<evidence type="ECO:0000256" key="1">
    <source>
        <dbReference type="ARBA" id="ARBA00022729"/>
    </source>
</evidence>
<dbReference type="GO" id="GO:0030288">
    <property type="term" value="C:outer membrane-bounded periplasmic space"/>
    <property type="evidence" value="ECO:0007669"/>
    <property type="project" value="TreeGrafter"/>
</dbReference>
<accession>A0A2P7QX89</accession>
<name>A0A2P7QX89_9GAMM</name>
<comment type="caution">
    <text evidence="2">The sequence shown here is derived from an EMBL/GenBank/DDBJ whole genome shotgun (WGS) entry which is preliminary data.</text>
</comment>
<keyword evidence="1" id="KW-0732">Signal</keyword>
<dbReference type="EMBL" id="PXYG01000009">
    <property type="protein sequence ID" value="PSJ42585.1"/>
    <property type="molecule type" value="Genomic_DNA"/>
</dbReference>
<proteinExistence type="predicted"/>